<dbReference type="PROSITE" id="PS50297">
    <property type="entry name" value="ANK_REP_REGION"/>
    <property type="match status" value="5"/>
</dbReference>
<feature type="region of interest" description="Disordered" evidence="4">
    <location>
        <begin position="432"/>
        <end position="451"/>
    </location>
</feature>
<proteinExistence type="predicted"/>
<keyword evidence="7" id="KW-1185">Reference proteome</keyword>
<feature type="region of interest" description="Disordered" evidence="4">
    <location>
        <begin position="914"/>
        <end position="934"/>
    </location>
</feature>
<dbReference type="PANTHER" id="PTHR24198:SF165">
    <property type="entry name" value="ANKYRIN REPEAT-CONTAINING PROTEIN-RELATED"/>
    <property type="match status" value="1"/>
</dbReference>
<sequence>MTPAAPELWPGSPGPTPVDISQPEEAWAPAAGDALAAGLPVSTRAGELGTGHASPSPVAAAASPASGQTPMSVSEEACDSLLSERAGSWAAQPRISLAAWANLPGPDLPAQEPCEQQAGPQAGMGQWPASPGAEPWQMVYTVLGMGAASGAGGSEPGDAWQLSPPHSVAGGGDDGTTQRQGALDGEAGGADAGTKAEEGGGEEERQRSCEVWWPQLREPCRYRLSRLADVDPPAEEPSLAVWLRVPPLGPWRQHWLYPVSAPDGHQDAGPMQDAHAGTLLGTSHAGPTAAVPGASSAARGAGAGRSDLARGEAGAETSVAAEGSGEGDAASGQPVVRAYFWTVRPAPLSCSGGGSLLGAYRLDLLGSEPDREPGPQPHPQPEPEPDSRGLGADAVEEQGQPREPRSDLQEAEDLIRAGTSCRAGTLLAPECGRQPHANGGPGQHGGAAGGHREAHLHVPVGAHGCDAPRALNGHRPTADGAATSSGGQHGKAPEGFLGGPAGALAVLALGLTLHMLHTAVVIVTLTGAVVGLLAGARVWRALQAAGAWAGAQLGLPPAPEEAERAYAAAVEAAVAARLARLQTTPLHVAAVFGPAAAVQARAAAQSGSLDAADRNGNTPLALAVLARSVAAARELVVAGADPKARCRDGRNPLELAERSGVRNLVAALKEAAAQPTAATAATAAVAEAGAAAGAAVDAAAVDSADASELRPACCLQLKLLNGGESYVGLFGGAVEAVAQAAMASGAVPAHHAANRVKRDGPSHHITLITPPEMHELRKKHGMSPERAFEGVVAQIGAAGGAWLPLGVGRADSRRSGDEARYLVVAWPAGREARAAVGLAAREQPFHVTLGFDLQDVHGVPKGLSTLVGSRVDPGEVAALVEAMQGAGVVMPRHHCAGMAVLQALVELRRIPPAAAAPAPPASGSGPGPPDAAASTAPAFTALEAARALLDMALSWAAEPEAVPGVASSPSATTPPMDMDSDTGDHLVGLGLTAAVAAVATATMDAEAVRQQRCFVAGCAHVALARLAAVQQDELDEHVRGALAAASAAEEGPGVGALPRGAARILAAAALELGGGALKAAGSLGEAEDASDTAACLLGGGSMRRNESRYVIDESAESRSDDGAEAAGPCPDPLMELLMRALGESGAPPEAAQPVPSARPDAVGSPRDASAPAAGGGAEAAAAETTAPEAAVRVSLARVRAATKASQLIDAARGSAADLPSVTQGGRTESAGPEASLDASVGTAATERCAASAAESPGTPAGRVAAEGQGGAFADAPSWTCREASSAAEARRSPEVPEDLGTRALHIEVTCTAASPRAVEAPAVDEAESRTESLVAPALEPPVTAEGSGQLSAAAVEAAAGRLPGSPRGQAPVSDTCADAALAEGQMAAATSPAPELETDTRTCTDAGFAEGKPGHGPAVAAAAPATGPEPGIPADDEHGAWRGRGAPLLPAAEAMTPVPAAGLAQAATSADAEPGATLVPAATAAQAEPGATLASPRSPSHAAAAFASNAAVDRATQVSALGAVPPSFALDGVDSGLLRSPGLSSDLAGSRPLTSAEASLARSESLFLRNPLLLAARSGDSGAVQALAAAEGLQLDAADEDGETALHMAVSSSTLAAVKALIDAGASVHATDSDGRTPLHSAALAGAVLAAKALVAAGANLDRPDKHGRSPLHAAVLSGCLPAVRALLEAGAEPNAAGRRGRTPLIEAVHRGCAGAVRALVAAGACVGAADEAGRTALHVAAASPHAAAVLPVLLQAESGRLAAGAVDREGRTPLHAAAVAGRVMAVKALVDAGARLRPDKSNRTPLHAAAHAGAPEVAAALLEAPGVWVDAADRDGRTALHLAVSGGNTELARELVAAGADPDVRDRFRQTPRNLAAGAGDPALLEALTAGAAAGTAAGAAATTKSTWLFASTAKTDDARIPRGQSSSAMDKTHGRPESPPRPAFRLPPPPPPGTPPK</sequence>
<feature type="region of interest" description="Disordered" evidence="4">
    <location>
        <begin position="1404"/>
        <end position="1440"/>
    </location>
</feature>
<name>A0A835XPP9_9CHLO</name>
<dbReference type="PROSITE" id="PS50088">
    <property type="entry name" value="ANK_REPEAT"/>
    <property type="match status" value="8"/>
</dbReference>
<feature type="compositionally biased region" description="Low complexity" evidence="4">
    <location>
        <begin position="320"/>
        <end position="331"/>
    </location>
</feature>
<feature type="region of interest" description="Disordered" evidence="4">
    <location>
        <begin position="1"/>
        <end position="75"/>
    </location>
</feature>
<feature type="repeat" description="ANK" evidence="3">
    <location>
        <begin position="1601"/>
        <end position="1633"/>
    </location>
</feature>
<feature type="compositionally biased region" description="Low complexity" evidence="4">
    <location>
        <begin position="285"/>
        <end position="306"/>
    </location>
</feature>
<evidence type="ECO:0000259" key="5">
    <source>
        <dbReference type="Pfam" id="PF22547"/>
    </source>
</evidence>
<dbReference type="InterPro" id="IPR002110">
    <property type="entry name" value="Ankyrin_rpt"/>
</dbReference>
<dbReference type="OrthoDB" id="19045at2759"/>
<dbReference type="Proteomes" id="UP000612055">
    <property type="component" value="Unassembled WGS sequence"/>
</dbReference>
<feature type="compositionally biased region" description="Low complexity" evidence="4">
    <location>
        <begin position="53"/>
        <end position="66"/>
    </location>
</feature>
<feature type="compositionally biased region" description="Low complexity" evidence="4">
    <location>
        <begin position="1415"/>
        <end position="1433"/>
    </location>
</feature>
<dbReference type="InterPro" id="IPR036770">
    <property type="entry name" value="Ankyrin_rpt-contain_sf"/>
</dbReference>
<feature type="compositionally biased region" description="Pro residues" evidence="4">
    <location>
        <begin position="1941"/>
        <end position="1959"/>
    </location>
</feature>
<feature type="region of interest" description="Disordered" evidence="4">
    <location>
        <begin position="263"/>
        <end position="331"/>
    </location>
</feature>
<dbReference type="EMBL" id="JAEHOE010000099">
    <property type="protein sequence ID" value="KAG2487282.1"/>
    <property type="molecule type" value="Genomic_DNA"/>
</dbReference>
<feature type="region of interest" description="Disordered" evidence="4">
    <location>
        <begin position="1916"/>
        <end position="1959"/>
    </location>
</feature>
<feature type="region of interest" description="Disordered" evidence="4">
    <location>
        <begin position="462"/>
        <end position="494"/>
    </location>
</feature>
<feature type="compositionally biased region" description="Basic and acidic residues" evidence="4">
    <location>
        <begin position="194"/>
        <end position="208"/>
    </location>
</feature>
<accession>A0A835XPP9</accession>
<feature type="compositionally biased region" description="Basic and acidic residues" evidence="4">
    <location>
        <begin position="399"/>
        <end position="408"/>
    </location>
</feature>
<dbReference type="SUPFAM" id="SSF48403">
    <property type="entry name" value="Ankyrin repeat"/>
    <property type="match status" value="2"/>
</dbReference>
<feature type="region of interest" description="Disordered" evidence="4">
    <location>
        <begin position="150"/>
        <end position="208"/>
    </location>
</feature>
<evidence type="ECO:0000256" key="1">
    <source>
        <dbReference type="ARBA" id="ARBA00022737"/>
    </source>
</evidence>
<organism evidence="6 7">
    <name type="scientific">Edaphochlamys debaryana</name>
    <dbReference type="NCBI Taxonomy" id="47281"/>
    <lineage>
        <taxon>Eukaryota</taxon>
        <taxon>Viridiplantae</taxon>
        <taxon>Chlorophyta</taxon>
        <taxon>core chlorophytes</taxon>
        <taxon>Chlorophyceae</taxon>
        <taxon>CS clade</taxon>
        <taxon>Chlamydomonadales</taxon>
        <taxon>Chlamydomonadales incertae sedis</taxon>
        <taxon>Edaphochlamys</taxon>
    </lineage>
</organism>
<feature type="repeat" description="ANK" evidence="3">
    <location>
        <begin position="615"/>
        <end position="647"/>
    </location>
</feature>
<dbReference type="Pfam" id="PF00023">
    <property type="entry name" value="Ank"/>
    <property type="match status" value="2"/>
</dbReference>
<feature type="repeat" description="ANK" evidence="3">
    <location>
        <begin position="1667"/>
        <end position="1699"/>
    </location>
</feature>
<keyword evidence="1" id="KW-0677">Repeat</keyword>
<feature type="region of interest" description="Disordered" evidence="4">
    <location>
        <begin position="1212"/>
        <end position="1275"/>
    </location>
</feature>
<feature type="repeat" description="ANK" evidence="3">
    <location>
        <begin position="1634"/>
        <end position="1666"/>
    </location>
</feature>
<feature type="repeat" description="ANK" evidence="3">
    <location>
        <begin position="1770"/>
        <end position="1802"/>
    </location>
</feature>
<feature type="compositionally biased region" description="Low complexity" evidence="4">
    <location>
        <begin position="1242"/>
        <end position="1255"/>
    </location>
</feature>
<feature type="compositionally biased region" description="Low complexity" evidence="4">
    <location>
        <begin position="175"/>
        <end position="185"/>
    </location>
</feature>
<comment type="caution">
    <text evidence="6">The sequence shown here is derived from an EMBL/GenBank/DDBJ whole genome shotgun (WGS) entry which is preliminary data.</text>
</comment>
<protein>
    <recommendedName>
        <fullName evidence="5">Swiss Army Knife 2H phosphoesterase domain-containing protein</fullName>
    </recommendedName>
</protein>
<evidence type="ECO:0000313" key="7">
    <source>
        <dbReference type="Proteomes" id="UP000612055"/>
    </source>
</evidence>
<dbReference type="SMART" id="SM00248">
    <property type="entry name" value="ANK"/>
    <property type="match status" value="11"/>
</dbReference>
<dbReference type="InterPro" id="IPR054498">
    <property type="entry name" value="2H-SAK"/>
</dbReference>
<dbReference type="Pfam" id="PF22547">
    <property type="entry name" value="2H-SAK"/>
    <property type="match status" value="1"/>
</dbReference>
<gene>
    <name evidence="6" type="ORF">HYH03_014123</name>
</gene>
<feature type="region of interest" description="Disordered" evidence="4">
    <location>
        <begin position="365"/>
        <end position="409"/>
    </location>
</feature>
<dbReference type="Gene3D" id="1.25.40.20">
    <property type="entry name" value="Ankyrin repeat-containing domain"/>
    <property type="match status" value="4"/>
</dbReference>
<keyword evidence="2 3" id="KW-0040">ANK repeat</keyword>
<evidence type="ECO:0000313" key="6">
    <source>
        <dbReference type="EMBL" id="KAG2487282.1"/>
    </source>
</evidence>
<feature type="compositionally biased region" description="Low complexity" evidence="4">
    <location>
        <begin position="26"/>
        <end position="40"/>
    </location>
</feature>
<feature type="repeat" description="ANK" evidence="3">
    <location>
        <begin position="1836"/>
        <end position="1868"/>
    </location>
</feature>
<dbReference type="Pfam" id="PF12796">
    <property type="entry name" value="Ank_2"/>
    <property type="match status" value="2"/>
</dbReference>
<dbReference type="PANTHER" id="PTHR24198">
    <property type="entry name" value="ANKYRIN REPEAT AND PROTEIN KINASE DOMAIN-CONTAINING PROTEIN"/>
    <property type="match status" value="1"/>
</dbReference>
<evidence type="ECO:0000256" key="4">
    <source>
        <dbReference type="SAM" id="MobiDB-lite"/>
    </source>
</evidence>
<feature type="repeat" description="ANK" evidence="3">
    <location>
        <begin position="1802"/>
        <end position="1835"/>
    </location>
</feature>
<feature type="repeat" description="ANK" evidence="3">
    <location>
        <begin position="1700"/>
        <end position="1732"/>
    </location>
</feature>
<evidence type="ECO:0000256" key="2">
    <source>
        <dbReference type="ARBA" id="ARBA00023043"/>
    </source>
</evidence>
<reference evidence="6" key="1">
    <citation type="journal article" date="2020" name="bioRxiv">
        <title>Comparative genomics of Chlamydomonas.</title>
        <authorList>
            <person name="Craig R.J."/>
            <person name="Hasan A.R."/>
            <person name="Ness R.W."/>
            <person name="Keightley P.D."/>
        </authorList>
    </citation>
    <scope>NUCLEOTIDE SEQUENCE</scope>
    <source>
        <strain evidence="6">CCAP 11/70</strain>
    </source>
</reference>
<feature type="region of interest" description="Disordered" evidence="4">
    <location>
        <begin position="1144"/>
        <end position="1186"/>
    </location>
</feature>
<evidence type="ECO:0000256" key="3">
    <source>
        <dbReference type="PROSITE-ProRule" id="PRU00023"/>
    </source>
</evidence>
<feature type="domain" description="Swiss Army Knife 2H phosphoesterase" evidence="5">
    <location>
        <begin position="726"/>
        <end position="857"/>
    </location>
</feature>
<feature type="compositionally biased region" description="Gly residues" evidence="4">
    <location>
        <begin position="439"/>
        <end position="449"/>
    </location>
</feature>